<evidence type="ECO:0000313" key="3">
    <source>
        <dbReference type="EMBL" id="AJQ92309.1"/>
    </source>
</evidence>
<evidence type="ECO:0000256" key="1">
    <source>
        <dbReference type="SAM" id="Phobius"/>
    </source>
</evidence>
<reference evidence="3 4" key="1">
    <citation type="submission" date="2014-01" db="EMBL/GenBank/DDBJ databases">
        <title>Full genme sequencing of cellulolytic bacterium Gynuella sunshinyii YC6258T gen. nov., sp. nov.</title>
        <authorList>
            <person name="Khan H."/>
            <person name="Chung E.J."/>
            <person name="Chung Y.R."/>
        </authorList>
    </citation>
    <scope>NUCLEOTIDE SEQUENCE [LARGE SCALE GENOMIC DNA]</scope>
    <source>
        <strain evidence="3 4">YC6258</strain>
    </source>
</reference>
<feature type="transmembrane region" description="Helical" evidence="1">
    <location>
        <begin position="107"/>
        <end position="125"/>
    </location>
</feature>
<dbReference type="PATRIC" id="fig|1445510.3.peg.250"/>
<dbReference type="KEGG" id="gsn:YC6258_00257"/>
<dbReference type="OrthoDB" id="6198804at2"/>
<evidence type="ECO:0000259" key="2">
    <source>
        <dbReference type="PROSITE" id="PS50943"/>
    </source>
</evidence>
<sequence>MSVEQTSYSAVLGVVLRNLRIDHGIEQSDMAARMGLSQASYSRLEGGISVFSVDQMYQAAGALSVSDEEISNRICQTVAHLRANGVRIVHPVRKNSTQSQKESSKSGVGGFLTGATLGALLMGLLSKK</sequence>
<dbReference type="InterPro" id="IPR001387">
    <property type="entry name" value="Cro/C1-type_HTH"/>
</dbReference>
<dbReference type="GO" id="GO:0003677">
    <property type="term" value="F:DNA binding"/>
    <property type="evidence" value="ECO:0007669"/>
    <property type="project" value="InterPro"/>
</dbReference>
<name>A0A0C5VPW8_9GAMM</name>
<keyword evidence="1" id="KW-0472">Membrane</keyword>
<feature type="domain" description="HTH cro/C1-type" evidence="2">
    <location>
        <begin position="16"/>
        <end position="70"/>
    </location>
</feature>
<proteinExistence type="predicted"/>
<dbReference type="PROSITE" id="PS50943">
    <property type="entry name" value="HTH_CROC1"/>
    <property type="match status" value="1"/>
</dbReference>
<dbReference type="Pfam" id="PF13560">
    <property type="entry name" value="HTH_31"/>
    <property type="match status" value="1"/>
</dbReference>
<dbReference type="InterPro" id="IPR010982">
    <property type="entry name" value="Lambda_DNA-bd_dom_sf"/>
</dbReference>
<dbReference type="AlphaFoldDB" id="A0A0C5VPW8"/>
<gene>
    <name evidence="3" type="ORF">YC6258_00257</name>
</gene>
<dbReference type="Proteomes" id="UP000032266">
    <property type="component" value="Chromosome"/>
</dbReference>
<dbReference type="SMART" id="SM00530">
    <property type="entry name" value="HTH_XRE"/>
    <property type="match status" value="1"/>
</dbReference>
<evidence type="ECO:0000313" key="4">
    <source>
        <dbReference type="Proteomes" id="UP000032266"/>
    </source>
</evidence>
<keyword evidence="1" id="KW-1133">Transmembrane helix</keyword>
<dbReference type="EMBL" id="CP007142">
    <property type="protein sequence ID" value="AJQ92309.1"/>
    <property type="molecule type" value="Genomic_DNA"/>
</dbReference>
<accession>A0A0C5VPW8</accession>
<keyword evidence="1" id="KW-0812">Transmembrane</keyword>
<dbReference type="Gene3D" id="1.10.260.40">
    <property type="entry name" value="lambda repressor-like DNA-binding domains"/>
    <property type="match status" value="1"/>
</dbReference>
<organism evidence="3 4">
    <name type="scientific">Gynuella sunshinyii YC6258</name>
    <dbReference type="NCBI Taxonomy" id="1445510"/>
    <lineage>
        <taxon>Bacteria</taxon>
        <taxon>Pseudomonadati</taxon>
        <taxon>Pseudomonadota</taxon>
        <taxon>Gammaproteobacteria</taxon>
        <taxon>Oceanospirillales</taxon>
        <taxon>Saccharospirillaceae</taxon>
        <taxon>Gynuella</taxon>
    </lineage>
</organism>
<dbReference type="RefSeq" id="WP_044615405.1">
    <property type="nucleotide sequence ID" value="NZ_CP007142.1"/>
</dbReference>
<dbReference type="CDD" id="cd00093">
    <property type="entry name" value="HTH_XRE"/>
    <property type="match status" value="1"/>
</dbReference>
<dbReference type="SUPFAM" id="SSF47413">
    <property type="entry name" value="lambda repressor-like DNA-binding domains"/>
    <property type="match status" value="1"/>
</dbReference>
<keyword evidence="4" id="KW-1185">Reference proteome</keyword>
<protein>
    <submittedName>
        <fullName evidence="3">Putative transcriptional regulator</fullName>
    </submittedName>
</protein>
<dbReference type="STRING" id="1445510.YC6258_00257"/>
<dbReference type="HOGENOM" id="CLU_1926575_0_0_6"/>